<dbReference type="EMBL" id="LT670817">
    <property type="protein sequence ID" value="SHH43703.1"/>
    <property type="molecule type" value="Genomic_DNA"/>
</dbReference>
<organism evidence="5 6">
    <name type="scientific">Bradyrhizobium erythrophlei</name>
    <dbReference type="NCBI Taxonomy" id="1437360"/>
    <lineage>
        <taxon>Bacteria</taxon>
        <taxon>Pseudomonadati</taxon>
        <taxon>Pseudomonadota</taxon>
        <taxon>Alphaproteobacteria</taxon>
        <taxon>Hyphomicrobiales</taxon>
        <taxon>Nitrobacteraceae</taxon>
        <taxon>Bradyrhizobium</taxon>
    </lineage>
</organism>
<reference evidence="5 6" key="1">
    <citation type="submission" date="2016-11" db="EMBL/GenBank/DDBJ databases">
        <authorList>
            <person name="Jaros S."/>
            <person name="Januszkiewicz K."/>
            <person name="Wedrychowicz H."/>
        </authorList>
    </citation>
    <scope>NUCLEOTIDE SEQUENCE [LARGE SCALE GENOMIC DNA]</scope>
    <source>
        <strain evidence="5 6">GAS138</strain>
    </source>
</reference>
<dbReference type="PROSITE" id="PS50293">
    <property type="entry name" value="TPR_REGION"/>
    <property type="match status" value="3"/>
</dbReference>
<dbReference type="PANTHER" id="PTHR44858">
    <property type="entry name" value="TETRATRICOPEPTIDE REPEAT PROTEIN 6"/>
    <property type="match status" value="1"/>
</dbReference>
<dbReference type="SUPFAM" id="SSF48439">
    <property type="entry name" value="Protein prenylyltransferase"/>
    <property type="match status" value="1"/>
</dbReference>
<gene>
    <name evidence="5" type="ORF">SAMN05443248_4808</name>
</gene>
<dbReference type="InterPro" id="IPR011990">
    <property type="entry name" value="TPR-like_helical_dom_sf"/>
</dbReference>
<dbReference type="Pfam" id="PF07719">
    <property type="entry name" value="TPR_2"/>
    <property type="match status" value="1"/>
</dbReference>
<dbReference type="Proteomes" id="UP000189796">
    <property type="component" value="Chromosome I"/>
</dbReference>
<keyword evidence="4" id="KW-0732">Signal</keyword>
<feature type="repeat" description="TPR" evidence="3">
    <location>
        <begin position="130"/>
        <end position="163"/>
    </location>
</feature>
<evidence type="ECO:0000313" key="6">
    <source>
        <dbReference type="Proteomes" id="UP000189796"/>
    </source>
</evidence>
<feature type="signal peptide" evidence="4">
    <location>
        <begin position="1"/>
        <end position="22"/>
    </location>
</feature>
<dbReference type="InterPro" id="IPR019734">
    <property type="entry name" value="TPR_rpt"/>
</dbReference>
<evidence type="ECO:0000256" key="3">
    <source>
        <dbReference type="PROSITE-ProRule" id="PRU00339"/>
    </source>
</evidence>
<keyword evidence="1" id="KW-0677">Repeat</keyword>
<evidence type="ECO:0000256" key="4">
    <source>
        <dbReference type="SAM" id="SignalP"/>
    </source>
</evidence>
<dbReference type="PROSITE" id="PS50005">
    <property type="entry name" value="TPR"/>
    <property type="match status" value="4"/>
</dbReference>
<dbReference type="InterPro" id="IPR050498">
    <property type="entry name" value="Ycf3"/>
</dbReference>
<dbReference type="RefSeq" id="WP_079603545.1">
    <property type="nucleotide sequence ID" value="NZ_LT670817.1"/>
</dbReference>
<dbReference type="GO" id="GO:0046813">
    <property type="term" value="P:receptor-mediated virion attachment to host cell"/>
    <property type="evidence" value="ECO:0007669"/>
    <property type="project" value="TreeGrafter"/>
</dbReference>
<dbReference type="InterPro" id="IPR013105">
    <property type="entry name" value="TPR_2"/>
</dbReference>
<evidence type="ECO:0000256" key="2">
    <source>
        <dbReference type="ARBA" id="ARBA00022803"/>
    </source>
</evidence>
<evidence type="ECO:0000256" key="1">
    <source>
        <dbReference type="ARBA" id="ARBA00022737"/>
    </source>
</evidence>
<feature type="repeat" description="TPR" evidence="3">
    <location>
        <begin position="164"/>
        <end position="197"/>
    </location>
</feature>
<dbReference type="Gene3D" id="1.25.40.10">
    <property type="entry name" value="Tetratricopeptide repeat domain"/>
    <property type="match status" value="2"/>
</dbReference>
<dbReference type="Pfam" id="PF00515">
    <property type="entry name" value="TPR_1"/>
    <property type="match status" value="2"/>
</dbReference>
<dbReference type="OrthoDB" id="9813074at2"/>
<dbReference type="PANTHER" id="PTHR44858:SF1">
    <property type="entry name" value="UDP-N-ACETYLGLUCOSAMINE--PEPTIDE N-ACETYLGLUCOSAMINYLTRANSFERASE SPINDLY-RELATED"/>
    <property type="match status" value="1"/>
</dbReference>
<dbReference type="GO" id="GO:0009279">
    <property type="term" value="C:cell outer membrane"/>
    <property type="evidence" value="ECO:0007669"/>
    <property type="project" value="TreeGrafter"/>
</dbReference>
<name>A0A1M5SZY6_9BRAD</name>
<keyword evidence="5" id="KW-0449">Lipoprotein</keyword>
<sequence length="380" mass="41917">MHFSAKLAGLATLIAISSPVLADHQSDLEQCKFIGEISKADLSIAACDRALNDPKTTGTGRAAAFSNRCGWWWAKKDPDRALSDCNEAIRLDPAYPAAYINRGNAYLNKADPERAFADFNEAVRLDPKNAWAYSGRGNLYKNKGDLNHALADFSESIRLDPNYAMAYFFRGDLYKRKGDFDHALADLNESIRLDPNNTMAYFTRGSVSYITGNNPGALEDFTKSIRLDPENAAAYFNRGVAYFLIGGRIADAEADFRKASELNPKDAYTALWLDLTERRNSVPSHLAQAAKQLDLAGWPAPVIREFLGELSVDQTLAAASDNDPKTRLGQTCEANFYSGEFALLKKERQEALRLLRVAAGDCPRGFIESTAAIAELLVKH</sequence>
<feature type="chain" id="PRO_5012047865" evidence="4">
    <location>
        <begin position="23"/>
        <end position="380"/>
    </location>
</feature>
<keyword evidence="2 3" id="KW-0802">TPR repeat</keyword>
<protein>
    <submittedName>
        <fullName evidence="5">Lipoprotein NlpI, contains TPR repeats</fullName>
    </submittedName>
</protein>
<feature type="repeat" description="TPR" evidence="3">
    <location>
        <begin position="96"/>
        <end position="129"/>
    </location>
</feature>
<accession>A0A1M5SZY6</accession>
<evidence type="ECO:0000313" key="5">
    <source>
        <dbReference type="EMBL" id="SHH43703.1"/>
    </source>
</evidence>
<proteinExistence type="predicted"/>
<dbReference type="AlphaFoldDB" id="A0A1M5SZY6"/>
<feature type="repeat" description="TPR" evidence="3">
    <location>
        <begin position="198"/>
        <end position="231"/>
    </location>
</feature>
<dbReference type="SMART" id="SM00028">
    <property type="entry name" value="TPR"/>
    <property type="match status" value="6"/>
</dbReference>
<dbReference type="Pfam" id="PF13414">
    <property type="entry name" value="TPR_11"/>
    <property type="match status" value="1"/>
</dbReference>